<dbReference type="CDD" id="cd11474">
    <property type="entry name" value="SLC5sbd_CHT"/>
    <property type="match status" value="1"/>
</dbReference>
<dbReference type="PROSITE" id="PS50283">
    <property type="entry name" value="NA_SOLUT_SYMP_3"/>
    <property type="match status" value="1"/>
</dbReference>
<reference evidence="15 16" key="1">
    <citation type="submission" date="2017-01" db="EMBL/GenBank/DDBJ databases">
        <title>Bacillus phylogenomics.</title>
        <authorList>
            <person name="Dunlap C."/>
        </authorList>
    </citation>
    <scope>NUCLEOTIDE SEQUENCE [LARGE SCALE GENOMIC DNA]</scope>
    <source>
        <strain evidence="15 16">NRRL B-41282</strain>
    </source>
</reference>
<feature type="transmembrane region" description="Helical" evidence="14">
    <location>
        <begin position="496"/>
        <end position="517"/>
    </location>
</feature>
<evidence type="ECO:0000256" key="7">
    <source>
        <dbReference type="ARBA" id="ARBA00022989"/>
    </source>
</evidence>
<keyword evidence="9" id="KW-0406">Ion transport</keyword>
<feature type="transmembrane region" description="Helical" evidence="14">
    <location>
        <begin position="188"/>
        <end position="209"/>
    </location>
</feature>
<feature type="transmembrane region" description="Helical" evidence="14">
    <location>
        <begin position="9"/>
        <end position="28"/>
    </location>
</feature>
<evidence type="ECO:0000256" key="14">
    <source>
        <dbReference type="SAM" id="Phobius"/>
    </source>
</evidence>
<keyword evidence="6" id="KW-0530">Neurotransmitter biosynthesis</keyword>
<evidence type="ECO:0000256" key="4">
    <source>
        <dbReference type="ARBA" id="ARBA00022692"/>
    </source>
</evidence>
<evidence type="ECO:0000256" key="1">
    <source>
        <dbReference type="ARBA" id="ARBA00004141"/>
    </source>
</evidence>
<feature type="transmembrane region" description="Helical" evidence="14">
    <location>
        <begin position="216"/>
        <end position="234"/>
    </location>
</feature>
<comment type="caution">
    <text evidence="15">The sequence shown here is derived from an EMBL/GenBank/DDBJ whole genome shotgun (WGS) entry which is preliminary data.</text>
</comment>
<keyword evidence="8" id="KW-0915">Sodium</keyword>
<dbReference type="PANTHER" id="PTHR45897">
    <property type="entry name" value="HIGH-AFFINITY CHOLINE TRANSPORTER 1"/>
    <property type="match status" value="1"/>
</dbReference>
<dbReference type="OrthoDB" id="9789704at2"/>
<feature type="transmembrane region" description="Helical" evidence="14">
    <location>
        <begin position="432"/>
        <end position="454"/>
    </location>
</feature>
<comment type="subcellular location">
    <subcellularLocation>
        <location evidence="1">Membrane</location>
        <topology evidence="1">Multi-pass membrane protein</topology>
    </subcellularLocation>
</comment>
<dbReference type="GO" id="GO:0005886">
    <property type="term" value="C:plasma membrane"/>
    <property type="evidence" value="ECO:0007669"/>
    <property type="project" value="TreeGrafter"/>
</dbReference>
<dbReference type="InterPro" id="IPR001734">
    <property type="entry name" value="Na/solute_symporter"/>
</dbReference>
<feature type="transmembrane region" description="Helical" evidence="14">
    <location>
        <begin position="152"/>
        <end position="182"/>
    </location>
</feature>
<evidence type="ECO:0000256" key="3">
    <source>
        <dbReference type="ARBA" id="ARBA00022448"/>
    </source>
</evidence>
<evidence type="ECO:0000256" key="11">
    <source>
        <dbReference type="ARBA" id="ARBA00023180"/>
    </source>
</evidence>
<keyword evidence="16" id="KW-1185">Reference proteome</keyword>
<evidence type="ECO:0000256" key="9">
    <source>
        <dbReference type="ARBA" id="ARBA00023065"/>
    </source>
</evidence>
<keyword evidence="11" id="KW-0325">Glycoprotein</keyword>
<name>A0A1R1QBK3_9BACI</name>
<evidence type="ECO:0000256" key="12">
    <source>
        <dbReference type="ARBA" id="ARBA00023201"/>
    </source>
</evidence>
<organism evidence="15 16">
    <name type="scientific">Bacillus swezeyi</name>
    <dbReference type="NCBI Taxonomy" id="1925020"/>
    <lineage>
        <taxon>Bacteria</taxon>
        <taxon>Bacillati</taxon>
        <taxon>Bacillota</taxon>
        <taxon>Bacilli</taxon>
        <taxon>Bacillales</taxon>
        <taxon>Bacillaceae</taxon>
        <taxon>Bacillus</taxon>
    </lineage>
</organism>
<dbReference type="Pfam" id="PF00474">
    <property type="entry name" value="SSF"/>
    <property type="match status" value="1"/>
</dbReference>
<accession>A0A1R1RSC3</accession>
<proteinExistence type="inferred from homology"/>
<sequence length="542" mass="59150">MNYTDKKKNLVKLGIFALFVGGILAYIGFSNADIHWGGFISMMIFFAFTYYLGAFYAAKKSNSFSDMVVAKRSMPFFIGMVTMAATWVGGGYINGTAESAYSNGIVWAQAPWGYALSLIIGGIFFARKMRRYEFMTIIDPLEQRFGKRMAGVLYIPALLGELFWSAAILTALGTTFGMILNIDFQTSIILSAMIAIAYTVAGGMWAVAFTDVFQMIIILLGLILVVPFVLSNVGSLDVVWANYRHDFGSSANLFPPLDGWKNPEWGNLFWNWWDNALLLIFGGIAWQVYFQRVLSAKSENAAMWQSVIAGGICIIAAIPCVIIGAAANSADWSLFGTTAPENPAMILPQALAYLTPGIIAGIGLGAIAAAVMSSMDSSILSASSMAAWNIYRPLIKPKATQKQLQKVVKRSIILFGAGAAIIALNVKSVYTLWYLASDLVYCILFPQLTMALFYKRANLYGSIAGFAVAVILRLGGGEPAFGIPPFLPYPMMEDGVVLFPFRTLAAVTAFMTIFVVSELTQRKCPPKQLVLPQEKKKEDQAA</sequence>
<keyword evidence="12" id="KW-0739">Sodium transport</keyword>
<feature type="transmembrane region" description="Helical" evidence="14">
    <location>
        <begin position="272"/>
        <end position="290"/>
    </location>
</feature>
<evidence type="ECO:0000256" key="10">
    <source>
        <dbReference type="ARBA" id="ARBA00023136"/>
    </source>
</evidence>
<dbReference type="Proteomes" id="UP000187367">
    <property type="component" value="Unassembled WGS sequence"/>
</dbReference>
<feature type="transmembrane region" description="Helical" evidence="14">
    <location>
        <begin position="74"/>
        <end position="93"/>
    </location>
</feature>
<dbReference type="GO" id="GO:0008292">
    <property type="term" value="P:acetylcholine biosynthetic process"/>
    <property type="evidence" value="ECO:0007669"/>
    <property type="project" value="TreeGrafter"/>
</dbReference>
<keyword evidence="5" id="KW-0769">Symport</keyword>
<dbReference type="InterPro" id="IPR052244">
    <property type="entry name" value="Choline_transporter"/>
</dbReference>
<dbReference type="RefSeq" id="WP_076762100.1">
    <property type="nucleotide sequence ID" value="NZ_JARMMH010000032.1"/>
</dbReference>
<feature type="transmembrane region" description="Helical" evidence="14">
    <location>
        <begin position="302"/>
        <end position="330"/>
    </location>
</feature>
<dbReference type="InterPro" id="IPR038377">
    <property type="entry name" value="Na/Glc_symporter_sf"/>
</dbReference>
<feature type="transmembrane region" description="Helical" evidence="14">
    <location>
        <begin position="407"/>
        <end position="426"/>
    </location>
</feature>
<keyword evidence="4 14" id="KW-0812">Transmembrane</keyword>
<keyword evidence="10 14" id="KW-0472">Membrane</keyword>
<dbReference type="Gene3D" id="1.20.1730.10">
    <property type="entry name" value="Sodium/glucose cotransporter"/>
    <property type="match status" value="1"/>
</dbReference>
<keyword evidence="3" id="KW-0813">Transport</keyword>
<feature type="transmembrane region" description="Helical" evidence="14">
    <location>
        <begin position="34"/>
        <end position="53"/>
    </location>
</feature>
<evidence type="ECO:0000313" key="16">
    <source>
        <dbReference type="Proteomes" id="UP000187367"/>
    </source>
</evidence>
<feature type="transmembrane region" description="Helical" evidence="14">
    <location>
        <begin position="459"/>
        <end position="476"/>
    </location>
</feature>
<protein>
    <submittedName>
        <fullName evidence="15">Sodium:solute symporter</fullName>
    </submittedName>
</protein>
<accession>A0A1R1QBK3</accession>
<dbReference type="EMBL" id="MTJL01000041">
    <property type="protein sequence ID" value="OMI00360.1"/>
    <property type="molecule type" value="Genomic_DNA"/>
</dbReference>
<evidence type="ECO:0000256" key="13">
    <source>
        <dbReference type="RuleBase" id="RU362091"/>
    </source>
</evidence>
<evidence type="ECO:0000313" key="15">
    <source>
        <dbReference type="EMBL" id="OMI00360.1"/>
    </source>
</evidence>
<evidence type="ECO:0000256" key="2">
    <source>
        <dbReference type="ARBA" id="ARBA00006434"/>
    </source>
</evidence>
<keyword evidence="7 14" id="KW-1133">Transmembrane helix</keyword>
<feature type="transmembrane region" description="Helical" evidence="14">
    <location>
        <begin position="105"/>
        <end position="126"/>
    </location>
</feature>
<comment type="similarity">
    <text evidence="2 13">Belongs to the sodium:solute symporter (SSF) (TC 2.A.21) family.</text>
</comment>
<evidence type="ECO:0000256" key="6">
    <source>
        <dbReference type="ARBA" id="ARBA00022979"/>
    </source>
</evidence>
<dbReference type="AlphaFoldDB" id="A0A1R1QBK3"/>
<dbReference type="PANTHER" id="PTHR45897:SF4">
    <property type="entry name" value="HIGH-AFFINITY CHOLINE TRANSPORTER 1"/>
    <property type="match status" value="1"/>
</dbReference>
<evidence type="ECO:0000256" key="5">
    <source>
        <dbReference type="ARBA" id="ARBA00022847"/>
    </source>
</evidence>
<dbReference type="GO" id="GO:0005307">
    <property type="term" value="F:choline:sodium symporter activity"/>
    <property type="evidence" value="ECO:0007669"/>
    <property type="project" value="TreeGrafter"/>
</dbReference>
<evidence type="ECO:0000256" key="8">
    <source>
        <dbReference type="ARBA" id="ARBA00023053"/>
    </source>
</evidence>
<feature type="transmembrane region" description="Helical" evidence="14">
    <location>
        <begin position="350"/>
        <end position="371"/>
    </location>
</feature>
<gene>
    <name evidence="15" type="ORF">BW143_18370</name>
</gene>